<dbReference type="Pfam" id="PF00717">
    <property type="entry name" value="Peptidase_S24"/>
    <property type="match status" value="1"/>
</dbReference>
<dbReference type="InterPro" id="IPR039418">
    <property type="entry name" value="LexA-like"/>
</dbReference>
<dbReference type="InterPro" id="IPR050077">
    <property type="entry name" value="LexA_repressor"/>
</dbReference>
<reference evidence="3" key="1">
    <citation type="submission" date="2009-07" db="EMBL/GenBank/DDBJ databases">
        <authorList>
            <person name="Weinstock G."/>
            <person name="Sodergren E."/>
            <person name="Clifton S."/>
            <person name="Fulton L."/>
            <person name="Fulton B."/>
            <person name="Courtney L."/>
            <person name="Fronick C."/>
            <person name="Harrison M."/>
            <person name="Strong C."/>
            <person name="Farmer C."/>
            <person name="Delahaunty K."/>
            <person name="Markovic C."/>
            <person name="Hall O."/>
            <person name="Minx P."/>
            <person name="Tomlinson C."/>
            <person name="Mitreva M."/>
            <person name="Nelson J."/>
            <person name="Hou S."/>
            <person name="Wollam A."/>
            <person name="Pepin K.H."/>
            <person name="Johnson M."/>
            <person name="Bhonagiri V."/>
            <person name="Nash W.E."/>
            <person name="Warren W."/>
            <person name="Chinwalla A."/>
            <person name="Mardis E.R."/>
            <person name="Wilson R.K."/>
        </authorList>
    </citation>
    <scope>NUCLEOTIDE SEQUENCE [LARGE SCALE GENOMIC DNA]</scope>
    <source>
        <strain evidence="3">ATCC 29256</strain>
    </source>
</reference>
<feature type="domain" description="Peptidase S24/S26A/S26B/S26C" evidence="2">
    <location>
        <begin position="78"/>
        <end position="193"/>
    </location>
</feature>
<proteinExistence type="predicted"/>
<keyword evidence="4" id="KW-1185">Reference proteome</keyword>
<dbReference type="Proteomes" id="UP000005365">
    <property type="component" value="Unassembled WGS sequence"/>
</dbReference>
<evidence type="ECO:0000259" key="2">
    <source>
        <dbReference type="Pfam" id="PF00717"/>
    </source>
</evidence>
<evidence type="ECO:0000256" key="1">
    <source>
        <dbReference type="SAM" id="MobiDB-lite"/>
    </source>
</evidence>
<dbReference type="MEROPS" id="S24.003"/>
<dbReference type="InterPro" id="IPR015927">
    <property type="entry name" value="Peptidase_S24_S26A/B/C"/>
</dbReference>
<dbReference type="AlphaFoldDB" id="C6M792"/>
<dbReference type="eggNOG" id="COG1974">
    <property type="taxonomic scope" value="Bacteria"/>
</dbReference>
<dbReference type="PANTHER" id="PTHR33516">
    <property type="entry name" value="LEXA REPRESSOR"/>
    <property type="match status" value="1"/>
</dbReference>
<name>C6M792_NEISI</name>
<comment type="caution">
    <text evidence="3">The sequence shown here is derived from an EMBL/GenBank/DDBJ whole genome shotgun (WGS) entry which is preliminary data.</text>
</comment>
<accession>C6M792</accession>
<dbReference type="InterPro" id="IPR036286">
    <property type="entry name" value="LexA/Signal_pep-like_sf"/>
</dbReference>
<dbReference type="PANTHER" id="PTHR33516:SF2">
    <property type="entry name" value="LEXA REPRESSOR-RELATED"/>
    <property type="match status" value="1"/>
</dbReference>
<evidence type="ECO:0000313" key="3">
    <source>
        <dbReference type="EMBL" id="EET43815.1"/>
    </source>
</evidence>
<organism evidence="3 4">
    <name type="scientific">Neisseria sicca ATCC 29256</name>
    <dbReference type="NCBI Taxonomy" id="547045"/>
    <lineage>
        <taxon>Bacteria</taxon>
        <taxon>Pseudomonadati</taxon>
        <taxon>Pseudomonadota</taxon>
        <taxon>Betaproteobacteria</taxon>
        <taxon>Neisseriales</taxon>
        <taxon>Neisseriaceae</taxon>
        <taxon>Neisseria</taxon>
    </lineage>
</organism>
<dbReference type="CDD" id="cd06529">
    <property type="entry name" value="S24_LexA-like"/>
    <property type="match status" value="1"/>
</dbReference>
<sequence>MILLQNQNLKTMNEIPKKRGGRRDGAGRKSKSGEATAVKRIPVSLIPTVDAMIASTALPQGSLILINRTTLKVPYALEKIPAGFPSPAEPYIADYLDFNEYLIATPSATFAARSGGYSMLDAGISKDDIMIIDRSKTPKHGDIVMADLGNEFTIKRLYKVPGRKPELHSENASGEYPDFVPDESDTWTIIGVVTFVIKDVRQGS</sequence>
<dbReference type="EMBL" id="ACKO02000015">
    <property type="protein sequence ID" value="EET43815.1"/>
    <property type="molecule type" value="Genomic_DNA"/>
</dbReference>
<protein>
    <submittedName>
        <fullName evidence="3">Peptidase S24-like protein</fullName>
    </submittedName>
</protein>
<evidence type="ECO:0000313" key="4">
    <source>
        <dbReference type="Proteomes" id="UP000005365"/>
    </source>
</evidence>
<feature type="region of interest" description="Disordered" evidence="1">
    <location>
        <begin position="13"/>
        <end position="35"/>
    </location>
</feature>
<dbReference type="Gene3D" id="2.10.109.10">
    <property type="entry name" value="Umud Fragment, subunit A"/>
    <property type="match status" value="1"/>
</dbReference>
<gene>
    <name evidence="3" type="ORF">NEISICOT_02399</name>
</gene>
<dbReference type="NCBIfam" id="NF007621">
    <property type="entry name" value="PRK10276.1"/>
    <property type="match status" value="1"/>
</dbReference>
<dbReference type="SUPFAM" id="SSF51306">
    <property type="entry name" value="LexA/Signal peptidase"/>
    <property type="match status" value="1"/>
</dbReference>